<proteinExistence type="predicted"/>
<evidence type="ECO:0000259" key="1">
    <source>
        <dbReference type="Pfam" id="PF00535"/>
    </source>
</evidence>
<dbReference type="SUPFAM" id="SSF53448">
    <property type="entry name" value="Nucleotide-diphospho-sugar transferases"/>
    <property type="match status" value="1"/>
</dbReference>
<accession>A0A5M8P6D4</accession>
<gene>
    <name evidence="2" type="ORF">EZS26_000321</name>
</gene>
<reference evidence="2 3" key="1">
    <citation type="submission" date="2019-03" db="EMBL/GenBank/DDBJ databases">
        <title>Single cell metagenomics reveals metabolic interactions within the superorganism composed of flagellate Streblomastix strix and complex community of Bacteroidetes bacteria on its surface.</title>
        <authorList>
            <person name="Treitli S.C."/>
            <person name="Kolisko M."/>
            <person name="Husnik F."/>
            <person name="Keeling P."/>
            <person name="Hampl V."/>
        </authorList>
    </citation>
    <scope>NUCLEOTIDE SEQUENCE [LARGE SCALE GENOMIC DNA]</scope>
    <source>
        <strain evidence="2">St1</strain>
    </source>
</reference>
<dbReference type="InterPro" id="IPR050834">
    <property type="entry name" value="Glycosyltransf_2"/>
</dbReference>
<name>A0A5M8P6D4_9BACT</name>
<protein>
    <submittedName>
        <fullName evidence="2">Putative glycosyltransferase</fullName>
        <ecNumber evidence="2">2.4.-.-</ecNumber>
    </submittedName>
</protein>
<feature type="domain" description="Glycosyltransferase 2-like" evidence="1">
    <location>
        <begin position="5"/>
        <end position="149"/>
    </location>
</feature>
<dbReference type="AlphaFoldDB" id="A0A5M8P6D4"/>
<dbReference type="Proteomes" id="UP000324575">
    <property type="component" value="Unassembled WGS sequence"/>
</dbReference>
<dbReference type="InterPro" id="IPR001173">
    <property type="entry name" value="Glyco_trans_2-like"/>
</dbReference>
<organism evidence="2 3">
    <name type="scientific">Candidatus Ordinivivax streblomastigis</name>
    <dbReference type="NCBI Taxonomy" id="2540710"/>
    <lineage>
        <taxon>Bacteria</taxon>
        <taxon>Pseudomonadati</taxon>
        <taxon>Bacteroidota</taxon>
        <taxon>Bacteroidia</taxon>
        <taxon>Bacteroidales</taxon>
        <taxon>Candidatus Ordinivivax</taxon>
    </lineage>
</organism>
<dbReference type="PANTHER" id="PTHR43685">
    <property type="entry name" value="GLYCOSYLTRANSFERASE"/>
    <property type="match status" value="1"/>
</dbReference>
<comment type="caution">
    <text evidence="2">The sequence shown here is derived from an EMBL/GenBank/DDBJ whole genome shotgun (WGS) entry which is preliminary data.</text>
</comment>
<dbReference type="CDD" id="cd06433">
    <property type="entry name" value="GT_2_WfgS_like"/>
    <property type="match status" value="1"/>
</dbReference>
<dbReference type="GO" id="GO:0016757">
    <property type="term" value="F:glycosyltransferase activity"/>
    <property type="evidence" value="ECO:0007669"/>
    <property type="project" value="UniProtKB-KW"/>
</dbReference>
<dbReference type="EC" id="2.4.-.-" evidence="2"/>
<sequence length="259" mass="29446">MMKISVITVSFNCVNTIEETIKSVLSQNYEDMEYIIIDGGSVDGTIGIIKKYEDKIIYWISEPDKGVCDAYNKGIKQAKGKLICIINSDDILLPGVLNKIDEQIKSGTDIIYGDTLFYQKEFGEERLKVATSKINFSKGNFYGMLHPSILIRKSAYEKFGLYDVSCKYVGDRELMLRMYERGAKFQKINLTVARYSSGGATGVQNYSKVAFESRKVSIKYGASYFLASYRMVCNVIQIYLIDIYRKINGVNVIQDIRKK</sequence>
<keyword evidence="2" id="KW-0808">Transferase</keyword>
<dbReference type="EMBL" id="SNRX01000001">
    <property type="protein sequence ID" value="KAA6303770.1"/>
    <property type="molecule type" value="Genomic_DNA"/>
</dbReference>
<dbReference type="InterPro" id="IPR029044">
    <property type="entry name" value="Nucleotide-diphossugar_trans"/>
</dbReference>
<dbReference type="Gene3D" id="3.90.550.10">
    <property type="entry name" value="Spore Coat Polysaccharide Biosynthesis Protein SpsA, Chain A"/>
    <property type="match status" value="1"/>
</dbReference>
<dbReference type="PANTHER" id="PTHR43685:SF2">
    <property type="entry name" value="GLYCOSYLTRANSFERASE 2-LIKE DOMAIN-CONTAINING PROTEIN"/>
    <property type="match status" value="1"/>
</dbReference>
<dbReference type="Pfam" id="PF00535">
    <property type="entry name" value="Glycos_transf_2"/>
    <property type="match status" value="1"/>
</dbReference>
<evidence type="ECO:0000313" key="3">
    <source>
        <dbReference type="Proteomes" id="UP000324575"/>
    </source>
</evidence>
<keyword evidence="2" id="KW-0328">Glycosyltransferase</keyword>
<evidence type="ECO:0000313" key="2">
    <source>
        <dbReference type="EMBL" id="KAA6303770.1"/>
    </source>
</evidence>